<organism evidence="4 6">
    <name type="scientific">Glutamicibacter halophytocola</name>
    <dbReference type="NCBI Taxonomy" id="1933880"/>
    <lineage>
        <taxon>Bacteria</taxon>
        <taxon>Bacillati</taxon>
        <taxon>Actinomycetota</taxon>
        <taxon>Actinomycetes</taxon>
        <taxon>Micrococcales</taxon>
        <taxon>Micrococcaceae</taxon>
        <taxon>Glutamicibacter</taxon>
    </lineage>
</organism>
<dbReference type="InterPro" id="IPR051331">
    <property type="entry name" value="Chorismate_mutase-related"/>
</dbReference>
<dbReference type="InterPro" id="IPR010951">
    <property type="entry name" value="CM_bact"/>
</dbReference>
<dbReference type="PROSITE" id="PS51168">
    <property type="entry name" value="CHORISMATE_MUT_2"/>
    <property type="match status" value="1"/>
</dbReference>
<dbReference type="EC" id="5.4.99.5" evidence="4"/>
<proteinExistence type="predicted"/>
<dbReference type="GO" id="GO:0046417">
    <property type="term" value="P:chorismate metabolic process"/>
    <property type="evidence" value="ECO:0007669"/>
    <property type="project" value="InterPro"/>
</dbReference>
<dbReference type="PANTHER" id="PTHR38041">
    <property type="entry name" value="CHORISMATE MUTASE"/>
    <property type="match status" value="1"/>
</dbReference>
<sequence>MNEPKNTALNESFDPHASSLHGEVQNEVLQELYAIRGSIDNFDAQLVYLLAERFKATQRVGHLKAQHKLPPSDPNREKAQIERLRALAHEAHLDPEFAEKFLNFVISEVIRHHQNISDSHNDA</sequence>
<dbReference type="InterPro" id="IPR036979">
    <property type="entry name" value="CM_dom_sf"/>
</dbReference>
<dbReference type="Proteomes" id="UP001060018">
    <property type="component" value="Chromosome"/>
</dbReference>
<reference evidence="3 5" key="1">
    <citation type="submission" date="2019-07" db="EMBL/GenBank/DDBJ databases">
        <title>Complete Genome Sequence of drought tolerant Plant Growth-Promoting Rhizobacterium Glutamicibacter halophytocola DR408.</title>
        <authorList>
            <person name="Nishu S.D."/>
            <person name="Lee T.K."/>
        </authorList>
    </citation>
    <scope>NUCLEOTIDE SEQUENCE [LARGE SCALE GENOMIC DNA]</scope>
    <source>
        <strain evidence="3 5">DR408</strain>
    </source>
</reference>
<feature type="domain" description="Chorismate mutase" evidence="2">
    <location>
        <begin position="26"/>
        <end position="117"/>
    </location>
</feature>
<dbReference type="PANTHER" id="PTHR38041:SF1">
    <property type="entry name" value="CHORISMATE MUTASE"/>
    <property type="match status" value="1"/>
</dbReference>
<protein>
    <submittedName>
        <fullName evidence="4">Chorismate mutase</fullName>
        <ecNumber evidence="4">5.4.99.5</ecNumber>
    </submittedName>
</protein>
<keyword evidence="5" id="KW-1185">Reference proteome</keyword>
<evidence type="ECO:0000259" key="2">
    <source>
        <dbReference type="PROSITE" id="PS51168"/>
    </source>
</evidence>
<reference evidence="4" key="2">
    <citation type="journal article" date="2022" name="Pest Manag. Sci.">
        <title>Glutamicibacter halophytocola-mediated host fitness of potato tuber moth on Solanaceae crops.</title>
        <authorList>
            <person name="Wang W."/>
            <person name="Xiao G."/>
            <person name="Du G."/>
            <person name="Chang L."/>
            <person name="Yang Y."/>
            <person name="Ye J."/>
            <person name="Chen B."/>
        </authorList>
    </citation>
    <scope>NUCLEOTIDE SEQUENCE</scope>
    <source>
        <strain evidence="4">S2</strain>
    </source>
</reference>
<accession>A0A5B8HZZ6</accession>
<dbReference type="InterPro" id="IPR002701">
    <property type="entry name" value="CM_II_prokaryot"/>
</dbReference>
<evidence type="ECO:0000313" key="4">
    <source>
        <dbReference type="EMBL" id="UUX57789.1"/>
    </source>
</evidence>
<dbReference type="AlphaFoldDB" id="A0A5B8HZZ6"/>
<dbReference type="Pfam" id="PF01817">
    <property type="entry name" value="CM_2"/>
    <property type="match status" value="1"/>
</dbReference>
<evidence type="ECO:0000313" key="5">
    <source>
        <dbReference type="Proteomes" id="UP000320717"/>
    </source>
</evidence>
<dbReference type="GO" id="GO:0004106">
    <property type="term" value="F:chorismate mutase activity"/>
    <property type="evidence" value="ECO:0007669"/>
    <property type="project" value="UniProtKB-EC"/>
</dbReference>
<dbReference type="Proteomes" id="UP000320717">
    <property type="component" value="Chromosome"/>
</dbReference>
<dbReference type="EMBL" id="CP042260">
    <property type="protein sequence ID" value="QDY65689.1"/>
    <property type="molecule type" value="Genomic_DNA"/>
</dbReference>
<dbReference type="SUPFAM" id="SSF48600">
    <property type="entry name" value="Chorismate mutase II"/>
    <property type="match status" value="1"/>
</dbReference>
<dbReference type="InterPro" id="IPR036263">
    <property type="entry name" value="Chorismate_II_sf"/>
</dbReference>
<evidence type="ECO:0000313" key="6">
    <source>
        <dbReference type="Proteomes" id="UP001060018"/>
    </source>
</evidence>
<evidence type="ECO:0000313" key="3">
    <source>
        <dbReference type="EMBL" id="QDY65689.1"/>
    </source>
</evidence>
<evidence type="ECO:0000256" key="1">
    <source>
        <dbReference type="ARBA" id="ARBA00023235"/>
    </source>
</evidence>
<dbReference type="OrthoDB" id="3267837at2"/>
<dbReference type="EMBL" id="CP102487">
    <property type="protein sequence ID" value="UUX57789.1"/>
    <property type="molecule type" value="Genomic_DNA"/>
</dbReference>
<dbReference type="NCBIfam" id="NF006691">
    <property type="entry name" value="PRK09239.1"/>
    <property type="match status" value="1"/>
</dbReference>
<gene>
    <name evidence="3" type="ORF">FQA45_04840</name>
    <name evidence="4" type="ORF">NUH22_10725</name>
</gene>
<keyword evidence="1 4" id="KW-0413">Isomerase</keyword>
<name>A0A5B8HZZ6_9MICC</name>
<dbReference type="KEGG" id="gar:AOZ07_10800"/>
<dbReference type="SMART" id="SM00830">
    <property type="entry name" value="CM_2"/>
    <property type="match status" value="1"/>
</dbReference>
<dbReference type="GO" id="GO:0009697">
    <property type="term" value="P:salicylic acid biosynthetic process"/>
    <property type="evidence" value="ECO:0007669"/>
    <property type="project" value="TreeGrafter"/>
</dbReference>
<dbReference type="NCBIfam" id="TIGR01795">
    <property type="entry name" value="CM_mono_cladeE"/>
    <property type="match status" value="1"/>
</dbReference>
<dbReference type="RefSeq" id="WP_060702006.1">
    <property type="nucleotide sequence ID" value="NZ_CP012750.1"/>
</dbReference>
<dbReference type="Gene3D" id="1.20.59.10">
    <property type="entry name" value="Chorismate mutase"/>
    <property type="match status" value="1"/>
</dbReference>